<dbReference type="Proteomes" id="UP000004840">
    <property type="component" value="Unassembled WGS sequence"/>
</dbReference>
<protein>
    <submittedName>
        <fullName evidence="1">Uncharacterized protein</fullName>
    </submittedName>
</protein>
<evidence type="ECO:0000313" key="1">
    <source>
        <dbReference type="EMBL" id="CCE53817.1"/>
    </source>
</evidence>
<dbReference type="EMBL" id="CAFW01000011">
    <property type="protein sequence ID" value="CCE53817.1"/>
    <property type="molecule type" value="Genomic_DNA"/>
</dbReference>
<comment type="caution">
    <text evidence="1">The sequence shown here is derived from an EMBL/GenBank/DDBJ whole genome shotgun (WGS) entry which is preliminary data.</text>
</comment>
<dbReference type="AlphaFoldDB" id="G7HUJ9"/>
<evidence type="ECO:0000313" key="2">
    <source>
        <dbReference type="Proteomes" id="UP000004840"/>
    </source>
</evidence>
<organism evidence="1 2">
    <name type="scientific">Corynebacterium casei UCMA 3821</name>
    <dbReference type="NCBI Taxonomy" id="1110505"/>
    <lineage>
        <taxon>Bacteria</taxon>
        <taxon>Bacillati</taxon>
        <taxon>Actinomycetota</taxon>
        <taxon>Actinomycetes</taxon>
        <taxon>Mycobacteriales</taxon>
        <taxon>Corynebacteriaceae</taxon>
        <taxon>Corynebacterium</taxon>
    </lineage>
</organism>
<sequence>MARPTPQALVVSAHPNLFLGADLDLSLMSICLSDREMMKKRFAALITSVGILFSGSITAAHASDIRPVANGYSEVFPLASAPCTVYSYSWHAKQEMAADSITEPTVQDVVYSTCNTATRQANGTWKYNGRTIVVIMNTNHNVVTVWRK</sequence>
<proteinExistence type="predicted"/>
<dbReference type="GeneID" id="82879024"/>
<dbReference type="RefSeq" id="WP_006821396.1">
    <property type="nucleotide sequence ID" value="NZ_CAFW01000011.1"/>
</dbReference>
<accession>G7HUJ9</accession>
<reference evidence="1 2" key="1">
    <citation type="journal article" date="2012" name="J. Bacteriol.">
        <title>Genome Sequence of Corynebacterium casei UCMA 3821, Isolated from a Smear-Ripened Cheese.</title>
        <authorList>
            <person name="Monnet C."/>
            <person name="Loux V."/>
            <person name="Bento P."/>
            <person name="Gibrat J.F."/>
            <person name="Straub C."/>
            <person name="Bonnarme P."/>
            <person name="Landaud S."/>
            <person name="Irlinger F."/>
        </authorList>
    </citation>
    <scope>NUCLEOTIDE SEQUENCE [LARGE SCALE GENOMIC DNA]</scope>
    <source>
        <strain evidence="1 2">UCMA 3821</strain>
    </source>
</reference>
<name>G7HUJ9_9CORY</name>
<gene>
    <name evidence="1" type="ORF">CCAS_01000</name>
</gene>